<dbReference type="EMBL" id="QQSY01000003">
    <property type="protein sequence ID" value="RDI98040.1"/>
    <property type="molecule type" value="Genomic_DNA"/>
</dbReference>
<keyword evidence="3" id="KW-0175">Coiled coil</keyword>
<evidence type="ECO:0000256" key="2">
    <source>
        <dbReference type="ARBA" id="ARBA00012438"/>
    </source>
</evidence>
<evidence type="ECO:0000256" key="1">
    <source>
        <dbReference type="ARBA" id="ARBA00000085"/>
    </source>
</evidence>
<keyword evidence="5" id="KW-0472">Membrane</keyword>
<feature type="region of interest" description="Disordered" evidence="4">
    <location>
        <begin position="469"/>
        <end position="491"/>
    </location>
</feature>
<evidence type="ECO:0000256" key="3">
    <source>
        <dbReference type="SAM" id="Coils"/>
    </source>
</evidence>
<evidence type="ECO:0000256" key="4">
    <source>
        <dbReference type="SAM" id="MobiDB-lite"/>
    </source>
</evidence>
<keyword evidence="5" id="KW-0812">Transmembrane</keyword>
<dbReference type="InterPro" id="IPR004358">
    <property type="entry name" value="Sig_transdc_His_kin-like_C"/>
</dbReference>
<dbReference type="GO" id="GO:0000155">
    <property type="term" value="F:phosphorelay sensor kinase activity"/>
    <property type="evidence" value="ECO:0007669"/>
    <property type="project" value="InterPro"/>
</dbReference>
<reference evidence="7 8" key="1">
    <citation type="submission" date="2018-07" db="EMBL/GenBank/DDBJ databases">
        <title>Dyella solisilvae sp. nov., isolated from the pine and broad-leaved mixed forest soil.</title>
        <authorList>
            <person name="Gao Z."/>
            <person name="Qiu L."/>
        </authorList>
    </citation>
    <scope>NUCLEOTIDE SEQUENCE [LARGE SCALE GENOMIC DNA]</scope>
    <source>
        <strain evidence="7 8">DHG54</strain>
    </source>
</reference>
<dbReference type="PANTHER" id="PTHR43065:SF42">
    <property type="entry name" value="TWO-COMPONENT SENSOR PPRA"/>
    <property type="match status" value="1"/>
</dbReference>
<dbReference type="EC" id="2.7.13.3" evidence="2"/>
<dbReference type="SMART" id="SM00387">
    <property type="entry name" value="HATPase_c"/>
    <property type="match status" value="1"/>
</dbReference>
<feature type="coiled-coil region" evidence="3">
    <location>
        <begin position="212"/>
        <end position="242"/>
    </location>
</feature>
<dbReference type="Gene3D" id="3.30.565.10">
    <property type="entry name" value="Histidine kinase-like ATPase, C-terminal domain"/>
    <property type="match status" value="1"/>
</dbReference>
<feature type="transmembrane region" description="Helical" evidence="5">
    <location>
        <begin position="79"/>
        <end position="98"/>
    </location>
</feature>
<feature type="transmembrane region" description="Helical" evidence="5">
    <location>
        <begin position="152"/>
        <end position="172"/>
    </location>
</feature>
<dbReference type="InterPro" id="IPR005467">
    <property type="entry name" value="His_kinase_dom"/>
</dbReference>
<evidence type="ECO:0000313" key="7">
    <source>
        <dbReference type="EMBL" id="RDI98040.1"/>
    </source>
</evidence>
<accession>A0A370K7M9</accession>
<evidence type="ECO:0000256" key="5">
    <source>
        <dbReference type="SAM" id="Phobius"/>
    </source>
</evidence>
<comment type="catalytic activity">
    <reaction evidence="1">
        <text>ATP + protein L-histidine = ADP + protein N-phospho-L-histidine.</text>
        <dbReference type="EC" id="2.7.13.3"/>
    </reaction>
</comment>
<dbReference type="Gene3D" id="1.10.287.130">
    <property type="match status" value="1"/>
</dbReference>
<dbReference type="PROSITE" id="PS50109">
    <property type="entry name" value="HIS_KIN"/>
    <property type="match status" value="1"/>
</dbReference>
<evidence type="ECO:0000313" key="8">
    <source>
        <dbReference type="Proteomes" id="UP000254711"/>
    </source>
</evidence>
<feature type="transmembrane region" description="Helical" evidence="5">
    <location>
        <begin position="41"/>
        <end position="67"/>
    </location>
</feature>
<dbReference type="PRINTS" id="PR00344">
    <property type="entry name" value="BCTRLSENSOR"/>
</dbReference>
<keyword evidence="5" id="KW-1133">Transmembrane helix</keyword>
<gene>
    <name evidence="7" type="ORF">DVT68_13230</name>
</gene>
<protein>
    <recommendedName>
        <fullName evidence="2">histidine kinase</fullName>
        <ecNumber evidence="2">2.7.13.3</ecNumber>
    </recommendedName>
</protein>
<proteinExistence type="predicted"/>
<feature type="domain" description="Histidine kinase" evidence="6">
    <location>
        <begin position="258"/>
        <end position="469"/>
    </location>
</feature>
<evidence type="ECO:0000259" key="6">
    <source>
        <dbReference type="PROSITE" id="PS50109"/>
    </source>
</evidence>
<dbReference type="SUPFAM" id="SSF47384">
    <property type="entry name" value="Homodimeric domain of signal transducing histidine kinase"/>
    <property type="match status" value="1"/>
</dbReference>
<feature type="transmembrane region" description="Helical" evidence="5">
    <location>
        <begin position="104"/>
        <end position="122"/>
    </location>
</feature>
<dbReference type="AlphaFoldDB" id="A0A370K7M9"/>
<organism evidence="7 8">
    <name type="scientific">Dyella solisilvae</name>
    <dbReference type="NCBI Taxonomy" id="1920168"/>
    <lineage>
        <taxon>Bacteria</taxon>
        <taxon>Pseudomonadati</taxon>
        <taxon>Pseudomonadota</taxon>
        <taxon>Gammaproteobacteria</taxon>
        <taxon>Lysobacterales</taxon>
        <taxon>Rhodanobacteraceae</taxon>
        <taxon>Dyella</taxon>
    </lineage>
</organism>
<sequence>MPPGKSRSTENVGEKIMWHRLHSWLNKTPVSDPIDRHYVSFMQLLFATCVVVVPALKLAYYVAIILGAPLHREQRVDQILDLGTDVLITASACFGIFLSMRGHFRLSVLQFLGVLLVSFTIGDMSPGMNHPAGDPTPYIVLALAGQILGRRALWMTYLALLVCMTLGALGTASAPHAPSLLTVATVQVERAIISLVIAVIVDQTMAPLRAALTESQSRGRELEKLNANLAQEIVMREKAQDHLIHVQKLEAVGRIATGVAHDFDNVLNVMIGYAAHRDRLADRGMPAVLDAMEDIELQARRALSISRKLLNFGRKDVIRSETFDAAMALHELQPMLRQFFGASTRLRLEGPSVGLHIRMDRGQFELMLLNLAANAADAMPQGGEFMIRLGADVGEKMLTLAVQDTGHGMSEEVRQRIFEPFYTTKPWGYGTGLGLSAVFDILSDAAGSVTVDSKLGEGATFNVRLPLTVPDHTEPARPRSGIRVSRDSVAL</sequence>
<dbReference type="PANTHER" id="PTHR43065">
    <property type="entry name" value="SENSOR HISTIDINE KINASE"/>
    <property type="match status" value="1"/>
</dbReference>
<dbReference type="SUPFAM" id="SSF55874">
    <property type="entry name" value="ATPase domain of HSP90 chaperone/DNA topoisomerase II/histidine kinase"/>
    <property type="match status" value="1"/>
</dbReference>
<dbReference type="InterPro" id="IPR036890">
    <property type="entry name" value="HATPase_C_sf"/>
</dbReference>
<dbReference type="Proteomes" id="UP000254711">
    <property type="component" value="Unassembled WGS sequence"/>
</dbReference>
<keyword evidence="8" id="KW-1185">Reference proteome</keyword>
<dbReference type="InterPro" id="IPR036097">
    <property type="entry name" value="HisK_dim/P_sf"/>
</dbReference>
<dbReference type="InterPro" id="IPR003594">
    <property type="entry name" value="HATPase_dom"/>
</dbReference>
<comment type="caution">
    <text evidence="7">The sequence shown here is derived from an EMBL/GenBank/DDBJ whole genome shotgun (WGS) entry which is preliminary data.</text>
</comment>
<name>A0A370K7M9_9GAMM</name>
<dbReference type="Pfam" id="PF02518">
    <property type="entry name" value="HATPase_c"/>
    <property type="match status" value="1"/>
</dbReference>